<protein>
    <submittedName>
        <fullName evidence="1">Uncharacterized protein</fullName>
    </submittedName>
</protein>
<proteinExistence type="predicted"/>
<evidence type="ECO:0000313" key="1">
    <source>
        <dbReference type="EMBL" id="EZA58333.1"/>
    </source>
</evidence>
<reference evidence="1 2" key="1">
    <citation type="journal article" date="2014" name="Curr. Biol.">
        <title>The genome of the clonal raider ant Cerapachys biroi.</title>
        <authorList>
            <person name="Oxley P.R."/>
            <person name="Ji L."/>
            <person name="Fetter-Pruneda I."/>
            <person name="McKenzie S.K."/>
            <person name="Li C."/>
            <person name="Hu H."/>
            <person name="Zhang G."/>
            <person name="Kronauer D.J."/>
        </authorList>
    </citation>
    <scope>NUCLEOTIDE SEQUENCE [LARGE SCALE GENOMIC DNA]</scope>
</reference>
<dbReference type="Proteomes" id="UP000053097">
    <property type="component" value="Unassembled WGS sequence"/>
</dbReference>
<evidence type="ECO:0000313" key="2">
    <source>
        <dbReference type="Proteomes" id="UP000053097"/>
    </source>
</evidence>
<dbReference type="OrthoDB" id="6346242at2759"/>
<organism evidence="1 2">
    <name type="scientific">Ooceraea biroi</name>
    <name type="common">Clonal raider ant</name>
    <name type="synonym">Cerapachys biroi</name>
    <dbReference type="NCBI Taxonomy" id="2015173"/>
    <lineage>
        <taxon>Eukaryota</taxon>
        <taxon>Metazoa</taxon>
        <taxon>Ecdysozoa</taxon>
        <taxon>Arthropoda</taxon>
        <taxon>Hexapoda</taxon>
        <taxon>Insecta</taxon>
        <taxon>Pterygota</taxon>
        <taxon>Neoptera</taxon>
        <taxon>Endopterygota</taxon>
        <taxon>Hymenoptera</taxon>
        <taxon>Apocrita</taxon>
        <taxon>Aculeata</taxon>
        <taxon>Formicoidea</taxon>
        <taxon>Formicidae</taxon>
        <taxon>Dorylinae</taxon>
        <taxon>Ooceraea</taxon>
    </lineage>
</organism>
<dbReference type="AlphaFoldDB" id="A0A026WQV1"/>
<keyword evidence="2" id="KW-1185">Reference proteome</keyword>
<gene>
    <name evidence="1" type="ORF">X777_01290</name>
</gene>
<dbReference type="EMBL" id="KK107128">
    <property type="protein sequence ID" value="EZA58333.1"/>
    <property type="molecule type" value="Genomic_DNA"/>
</dbReference>
<accession>A0A026WQV1</accession>
<dbReference type="STRING" id="2015173.A0A026WQV1"/>
<name>A0A026WQV1_OOCBI</name>
<sequence>MVQCNVAGFVSNNGQVERVPYVFLPQRGQIIYPHAEIRFKEPYSELIPIVTIVRDEARFSTRS</sequence>